<evidence type="ECO:0000256" key="1">
    <source>
        <dbReference type="SAM" id="Phobius"/>
    </source>
</evidence>
<dbReference type="Pfam" id="PF09997">
    <property type="entry name" value="DUF2238"/>
    <property type="match status" value="1"/>
</dbReference>
<dbReference type="EMBL" id="LAZR01000108">
    <property type="protein sequence ID" value="KKN90647.1"/>
    <property type="molecule type" value="Genomic_DNA"/>
</dbReference>
<feature type="transmembrane region" description="Helical" evidence="1">
    <location>
        <begin position="12"/>
        <end position="28"/>
    </location>
</feature>
<accession>A0A0F9UT13</accession>
<protein>
    <recommendedName>
        <fullName evidence="3">DUF2238 domain-containing protein</fullName>
    </recommendedName>
</protein>
<dbReference type="InterPro" id="IPR014509">
    <property type="entry name" value="YjdF-like"/>
</dbReference>
<feature type="transmembrane region" description="Helical" evidence="1">
    <location>
        <begin position="175"/>
        <end position="194"/>
    </location>
</feature>
<keyword evidence="1" id="KW-0812">Transmembrane</keyword>
<feature type="transmembrane region" description="Helical" evidence="1">
    <location>
        <begin position="59"/>
        <end position="82"/>
    </location>
</feature>
<feature type="transmembrane region" description="Helical" evidence="1">
    <location>
        <begin position="102"/>
        <end position="123"/>
    </location>
</feature>
<evidence type="ECO:0000313" key="2">
    <source>
        <dbReference type="EMBL" id="KKN90647.1"/>
    </source>
</evidence>
<organism evidence="2">
    <name type="scientific">marine sediment metagenome</name>
    <dbReference type="NCBI Taxonomy" id="412755"/>
    <lineage>
        <taxon>unclassified sequences</taxon>
        <taxon>metagenomes</taxon>
        <taxon>ecological metagenomes</taxon>
    </lineage>
</organism>
<dbReference type="AlphaFoldDB" id="A0A0F9UT13"/>
<name>A0A0F9UT13_9ZZZZ</name>
<feature type="transmembrane region" description="Helical" evidence="1">
    <location>
        <begin position="34"/>
        <end position="52"/>
    </location>
</feature>
<gene>
    <name evidence="2" type="ORF">LCGC14_0225900</name>
</gene>
<proteinExistence type="predicted"/>
<reference evidence="2" key="1">
    <citation type="journal article" date="2015" name="Nature">
        <title>Complex archaea that bridge the gap between prokaryotes and eukaryotes.</title>
        <authorList>
            <person name="Spang A."/>
            <person name="Saw J.H."/>
            <person name="Jorgensen S.L."/>
            <person name="Zaremba-Niedzwiedzka K."/>
            <person name="Martijn J."/>
            <person name="Lind A.E."/>
            <person name="van Eijk R."/>
            <person name="Schleper C."/>
            <person name="Guy L."/>
            <person name="Ettema T.J."/>
        </authorList>
    </citation>
    <scope>NUCLEOTIDE SEQUENCE</scope>
</reference>
<comment type="caution">
    <text evidence="2">The sequence shown here is derived from an EMBL/GenBank/DDBJ whole genome shotgun (WGS) entry which is preliminary data.</text>
</comment>
<evidence type="ECO:0008006" key="3">
    <source>
        <dbReference type="Google" id="ProtNLM"/>
    </source>
</evidence>
<sequence>MTKVTKAHRVLFFINLAMLVGFGWVFVAKMNYEFMAYVVVVGGAIAAVWLSLPRVPYTLDCLIGLTLWAGLHLAGGGIPIGAEGRLYDVMIWPLWEHLEMLRYDQVVHVFGFGAATLLMHCLLAKSLRLPAAGKVGLVIVLLMAGLGVGAFNEIVEFIAVLSLPKTGVGSYTNTAMDLCANFVGAILAVIYLGLRGRLTRPVQLVD</sequence>
<keyword evidence="1" id="KW-1133">Transmembrane helix</keyword>
<feature type="transmembrane region" description="Helical" evidence="1">
    <location>
        <begin position="135"/>
        <end position="155"/>
    </location>
</feature>
<keyword evidence="1" id="KW-0472">Membrane</keyword>